<dbReference type="InterPro" id="IPR011050">
    <property type="entry name" value="Pectin_lyase_fold/virulence"/>
</dbReference>
<dbReference type="Gene3D" id="2.160.20.10">
    <property type="entry name" value="Single-stranded right-handed beta-helix, Pectin lyase-like"/>
    <property type="match status" value="1"/>
</dbReference>
<keyword evidence="11" id="KW-0732">Signal</keyword>
<comment type="caution">
    <text evidence="12">The sequence shown here is derived from an EMBL/GenBank/DDBJ whole genome shotgun (WGS) entry which is preliminary data.</text>
</comment>
<evidence type="ECO:0000256" key="5">
    <source>
        <dbReference type="ARBA" id="ARBA00022801"/>
    </source>
</evidence>
<keyword evidence="13" id="KW-1185">Reference proteome</keyword>
<evidence type="ECO:0000256" key="10">
    <source>
        <dbReference type="SAM" id="MobiDB-lite"/>
    </source>
</evidence>
<dbReference type="InterPro" id="IPR006626">
    <property type="entry name" value="PbH1"/>
</dbReference>
<comment type="similarity">
    <text evidence="2 9">Belongs to the glycosyl hydrolase 28 family.</text>
</comment>
<dbReference type="PROSITE" id="PS00502">
    <property type="entry name" value="POLYGALACTURONASE"/>
    <property type="match status" value="1"/>
</dbReference>
<proteinExistence type="inferred from homology"/>
<protein>
    <submittedName>
        <fullName evidence="12">Glycoside hydrolase, family 28</fullName>
    </submittedName>
</protein>
<evidence type="ECO:0000256" key="4">
    <source>
        <dbReference type="ARBA" id="ARBA00022525"/>
    </source>
</evidence>
<dbReference type="GO" id="GO:0005975">
    <property type="term" value="P:carbohydrate metabolic process"/>
    <property type="evidence" value="ECO:0007669"/>
    <property type="project" value="InterPro"/>
</dbReference>
<dbReference type="GO" id="GO:0004650">
    <property type="term" value="F:polygalacturonase activity"/>
    <property type="evidence" value="ECO:0007669"/>
    <property type="project" value="InterPro"/>
</dbReference>
<dbReference type="SMART" id="SM00710">
    <property type="entry name" value="PbH1"/>
    <property type="match status" value="5"/>
</dbReference>
<dbReference type="SUPFAM" id="SSF51126">
    <property type="entry name" value="Pectin lyase-like"/>
    <property type="match status" value="1"/>
</dbReference>
<keyword evidence="6 9" id="KW-0326">Glycosidase</keyword>
<evidence type="ECO:0000256" key="2">
    <source>
        <dbReference type="ARBA" id="ARBA00008834"/>
    </source>
</evidence>
<evidence type="ECO:0000256" key="6">
    <source>
        <dbReference type="ARBA" id="ARBA00023295"/>
    </source>
</evidence>
<dbReference type="PROSITE" id="PS51257">
    <property type="entry name" value="PROKAR_LIPOPROTEIN"/>
    <property type="match status" value="1"/>
</dbReference>
<dbReference type="FunFam" id="2.160.20.10:FF:000004">
    <property type="entry name" value="Pectin lyase-like superfamily protein"/>
    <property type="match status" value="1"/>
</dbReference>
<keyword evidence="4" id="KW-0964">Secreted</keyword>
<evidence type="ECO:0000256" key="3">
    <source>
        <dbReference type="ARBA" id="ARBA00022512"/>
    </source>
</evidence>
<dbReference type="GO" id="GO:0071555">
    <property type="term" value="P:cell wall organization"/>
    <property type="evidence" value="ECO:0007669"/>
    <property type="project" value="UniProtKB-KW"/>
</dbReference>
<sequence length="443" mass="47731">MLAVTMKILALCFVFLVTSCKCESWDFSVAPAPQIETPSEETAPSPAPEAPSPAPEAPSPVPEGWFDVTKYGAIGDGVKDCSSAFLAAWKAACNHGGESTFFIPEGTFLVGHIIFEGPCYNEGSPLVLLNGTLHAPSSPEAFHDDEWIKFQDLRELHVVGGTGTSLLDGQGQEARKHSTKKRPVSLKLLDVVSGSIRNINLLNSKFFNMNLQKCQNITVLGVNITAPSDSPNTDGIHLSQSTNMNITSSIIGVGDDCISIGPGNTDIFISNITCGPGHGISVGSLGKYSNEEDVVGIRVRNCTINGTTNGVRIKSWRGSPVSNALNMTFEDILMINVSNPIIIDQEYCPHKDCSSLKPSKVKLNNVGYRNIWGTSNTKAAVTLVCSSSTPCENVHLTDINFNYTIQEHKFKDSKYKSDDQNPHIPCLSVKGALNGLQISNFQV</sequence>
<dbReference type="Pfam" id="PF00295">
    <property type="entry name" value="Glyco_hydro_28"/>
    <property type="match status" value="1"/>
</dbReference>
<evidence type="ECO:0000256" key="9">
    <source>
        <dbReference type="RuleBase" id="RU361169"/>
    </source>
</evidence>
<dbReference type="EMBL" id="JBAMMX010000012">
    <property type="protein sequence ID" value="KAK6930207.1"/>
    <property type="molecule type" value="Genomic_DNA"/>
</dbReference>
<evidence type="ECO:0000256" key="8">
    <source>
        <dbReference type="PROSITE-ProRule" id="PRU10052"/>
    </source>
</evidence>
<evidence type="ECO:0000256" key="7">
    <source>
        <dbReference type="ARBA" id="ARBA00023316"/>
    </source>
</evidence>
<dbReference type="PANTHER" id="PTHR31375">
    <property type="match status" value="1"/>
</dbReference>
<comment type="subcellular location">
    <subcellularLocation>
        <location evidence="1">Secreted</location>
        <location evidence="1">Cell wall</location>
    </subcellularLocation>
</comment>
<feature type="active site" evidence="8">
    <location>
        <position position="278"/>
    </location>
</feature>
<keyword evidence="3" id="KW-0134">Cell wall</keyword>
<dbReference type="AlphaFoldDB" id="A0AAN8VMR3"/>
<feature type="region of interest" description="Disordered" evidence="10">
    <location>
        <begin position="34"/>
        <end position="59"/>
    </location>
</feature>
<dbReference type="Proteomes" id="UP001370490">
    <property type="component" value="Unassembled WGS sequence"/>
</dbReference>
<dbReference type="InterPro" id="IPR012334">
    <property type="entry name" value="Pectin_lyas_fold"/>
</dbReference>
<evidence type="ECO:0000256" key="11">
    <source>
        <dbReference type="SAM" id="SignalP"/>
    </source>
</evidence>
<evidence type="ECO:0000313" key="12">
    <source>
        <dbReference type="EMBL" id="KAK6930207.1"/>
    </source>
</evidence>
<name>A0AAN8VMR3_9MAGN</name>
<gene>
    <name evidence="12" type="ORF">RJ641_004301</name>
</gene>
<evidence type="ECO:0000313" key="13">
    <source>
        <dbReference type="Proteomes" id="UP001370490"/>
    </source>
</evidence>
<keyword evidence="7" id="KW-0961">Cell wall biogenesis/degradation</keyword>
<feature type="signal peptide" evidence="11">
    <location>
        <begin position="1"/>
        <end position="22"/>
    </location>
</feature>
<reference evidence="12 13" key="1">
    <citation type="submission" date="2023-12" db="EMBL/GenBank/DDBJ databases">
        <title>A high-quality genome assembly for Dillenia turbinata (Dilleniales).</title>
        <authorList>
            <person name="Chanderbali A."/>
        </authorList>
    </citation>
    <scope>NUCLEOTIDE SEQUENCE [LARGE SCALE GENOMIC DNA]</scope>
    <source>
        <strain evidence="12">LSX21</strain>
        <tissue evidence="12">Leaf</tissue>
    </source>
</reference>
<organism evidence="12 13">
    <name type="scientific">Dillenia turbinata</name>
    <dbReference type="NCBI Taxonomy" id="194707"/>
    <lineage>
        <taxon>Eukaryota</taxon>
        <taxon>Viridiplantae</taxon>
        <taxon>Streptophyta</taxon>
        <taxon>Embryophyta</taxon>
        <taxon>Tracheophyta</taxon>
        <taxon>Spermatophyta</taxon>
        <taxon>Magnoliopsida</taxon>
        <taxon>eudicotyledons</taxon>
        <taxon>Gunneridae</taxon>
        <taxon>Pentapetalae</taxon>
        <taxon>Dilleniales</taxon>
        <taxon>Dilleniaceae</taxon>
        <taxon>Dillenia</taxon>
    </lineage>
</organism>
<accession>A0AAN8VMR3</accession>
<evidence type="ECO:0000256" key="1">
    <source>
        <dbReference type="ARBA" id="ARBA00004191"/>
    </source>
</evidence>
<feature type="compositionally biased region" description="Pro residues" evidence="10">
    <location>
        <begin position="45"/>
        <end position="59"/>
    </location>
</feature>
<keyword evidence="5 9" id="KW-0378">Hydrolase</keyword>
<dbReference type="InterPro" id="IPR000743">
    <property type="entry name" value="Glyco_hydro_28"/>
</dbReference>
<feature type="chain" id="PRO_5042960676" evidence="11">
    <location>
        <begin position="23"/>
        <end position="443"/>
    </location>
</feature>